<dbReference type="NCBIfam" id="NF047641">
    <property type="entry name" value="FFLEE_fam"/>
    <property type="match status" value="1"/>
</dbReference>
<dbReference type="InterPro" id="IPR058511">
    <property type="entry name" value="DUF8198"/>
</dbReference>
<evidence type="ECO:0000259" key="1">
    <source>
        <dbReference type="Pfam" id="PF26621"/>
    </source>
</evidence>
<accession>A0ABR9SK25</accession>
<feature type="domain" description="DUF8198" evidence="1">
    <location>
        <begin position="20"/>
        <end position="224"/>
    </location>
</feature>
<organism evidence="2 3">
    <name type="scientific">Ramlibacter aquaticus</name>
    <dbReference type="NCBI Taxonomy" id="2780094"/>
    <lineage>
        <taxon>Bacteria</taxon>
        <taxon>Pseudomonadati</taxon>
        <taxon>Pseudomonadota</taxon>
        <taxon>Betaproteobacteria</taxon>
        <taxon>Burkholderiales</taxon>
        <taxon>Comamonadaceae</taxon>
        <taxon>Ramlibacter</taxon>
    </lineage>
</organism>
<dbReference type="Pfam" id="PF26621">
    <property type="entry name" value="DUF8198"/>
    <property type="match status" value="1"/>
</dbReference>
<evidence type="ECO:0000313" key="2">
    <source>
        <dbReference type="EMBL" id="MBE7942397.1"/>
    </source>
</evidence>
<dbReference type="RefSeq" id="WP_193781949.1">
    <property type="nucleotide sequence ID" value="NZ_JADDOJ010000096.1"/>
</dbReference>
<sequence length="240" mass="26150">MDSAERIRAAVARVQALRAAPASDSVMAIKRLQSRRFAGSYADLIAAGGPAADATRFFLEELYGDRDFRERDAQFARIAGTLQTLFPAAVTATAVALAELHALTESLDLDMARAWDALPGEPAARRYLQAWRAVGQPLERRRQLADVLALGRDLGRLTRTPGLGMMLRMMRGPAATAGMGALQRFLEAGFDTFGRLARQHGVEAFLHTVDLREKALMDLLFEGELVACETGLLRLLGEAP</sequence>
<keyword evidence="3" id="KW-1185">Reference proteome</keyword>
<gene>
    <name evidence="2" type="ORF">IM725_17645</name>
</gene>
<comment type="caution">
    <text evidence="2">The sequence shown here is derived from an EMBL/GenBank/DDBJ whole genome shotgun (WGS) entry which is preliminary data.</text>
</comment>
<reference evidence="2 3" key="1">
    <citation type="submission" date="2020-10" db="EMBL/GenBank/DDBJ databases">
        <title>Draft genome of Ramlibacter aquaticus LMG 30558.</title>
        <authorList>
            <person name="Props R."/>
        </authorList>
    </citation>
    <scope>NUCLEOTIDE SEQUENCE [LARGE SCALE GENOMIC DNA]</scope>
    <source>
        <strain evidence="2 3">LMG 30558</strain>
    </source>
</reference>
<name>A0ABR9SK25_9BURK</name>
<dbReference type="EMBL" id="JADDOJ010000096">
    <property type="protein sequence ID" value="MBE7942397.1"/>
    <property type="molecule type" value="Genomic_DNA"/>
</dbReference>
<proteinExistence type="predicted"/>
<dbReference type="Proteomes" id="UP000715965">
    <property type="component" value="Unassembled WGS sequence"/>
</dbReference>
<protein>
    <recommendedName>
        <fullName evidence="1">DUF8198 domain-containing protein</fullName>
    </recommendedName>
</protein>
<dbReference type="InterPro" id="IPR058063">
    <property type="entry name" value="FFLEE_fam"/>
</dbReference>
<evidence type="ECO:0000313" key="3">
    <source>
        <dbReference type="Proteomes" id="UP000715965"/>
    </source>
</evidence>